<protein>
    <submittedName>
        <fullName evidence="1">Uncharacterized protein</fullName>
    </submittedName>
</protein>
<organism evidence="1 2">
    <name type="scientific">Melipona bicolor</name>
    <dbReference type="NCBI Taxonomy" id="60889"/>
    <lineage>
        <taxon>Eukaryota</taxon>
        <taxon>Metazoa</taxon>
        <taxon>Ecdysozoa</taxon>
        <taxon>Arthropoda</taxon>
        <taxon>Hexapoda</taxon>
        <taxon>Insecta</taxon>
        <taxon>Pterygota</taxon>
        <taxon>Neoptera</taxon>
        <taxon>Endopterygota</taxon>
        <taxon>Hymenoptera</taxon>
        <taxon>Apocrita</taxon>
        <taxon>Aculeata</taxon>
        <taxon>Apoidea</taxon>
        <taxon>Anthophila</taxon>
        <taxon>Apidae</taxon>
        <taxon>Melipona</taxon>
    </lineage>
</organism>
<sequence>MNFSGPQSIFPGNEIAGKLTSPVASSARPTILADYPLLPAVVPRRSWGSCSGSLCASMVTIEQHVGATKADRLLRFGRTKRHDSEASLG</sequence>
<gene>
    <name evidence="1" type="ORF">K0M31_013936</name>
</gene>
<dbReference type="Proteomes" id="UP001177670">
    <property type="component" value="Unassembled WGS sequence"/>
</dbReference>
<evidence type="ECO:0000313" key="2">
    <source>
        <dbReference type="Proteomes" id="UP001177670"/>
    </source>
</evidence>
<keyword evidence="2" id="KW-1185">Reference proteome</keyword>
<dbReference type="EMBL" id="JAHYIQ010000004">
    <property type="protein sequence ID" value="KAK1132553.1"/>
    <property type="molecule type" value="Genomic_DNA"/>
</dbReference>
<evidence type="ECO:0000313" key="1">
    <source>
        <dbReference type="EMBL" id="KAK1132553.1"/>
    </source>
</evidence>
<comment type="caution">
    <text evidence="1">The sequence shown here is derived from an EMBL/GenBank/DDBJ whole genome shotgun (WGS) entry which is preliminary data.</text>
</comment>
<name>A0AA40KTX5_9HYME</name>
<reference evidence="1" key="1">
    <citation type="submission" date="2021-10" db="EMBL/GenBank/DDBJ databases">
        <title>Melipona bicolor Genome sequencing and assembly.</title>
        <authorList>
            <person name="Araujo N.S."/>
            <person name="Arias M.C."/>
        </authorList>
    </citation>
    <scope>NUCLEOTIDE SEQUENCE</scope>
    <source>
        <strain evidence="1">USP_2M_L1-L4_2017</strain>
        <tissue evidence="1">Whole body</tissue>
    </source>
</reference>
<proteinExistence type="predicted"/>
<dbReference type="AlphaFoldDB" id="A0AA40KTX5"/>
<accession>A0AA40KTX5</accession>